<evidence type="ECO:0000313" key="1">
    <source>
        <dbReference type="EMBL" id="MBA4679661.1"/>
    </source>
</evidence>
<accession>A0A7C9EUP4</accession>
<dbReference type="AlphaFoldDB" id="A0A7C9EUP4"/>
<reference evidence="1" key="2">
    <citation type="submission" date="2020-07" db="EMBL/GenBank/DDBJ databases">
        <authorList>
            <person name="Vera ALvarez R."/>
            <person name="Arias-Moreno D.M."/>
            <person name="Jimenez-Jacinto V."/>
            <person name="Jimenez-Bremont J.F."/>
            <person name="Swaminathan K."/>
            <person name="Moose S.P."/>
            <person name="Guerrero-Gonzalez M.L."/>
            <person name="Marino-Ramirez L."/>
            <person name="Landsman D."/>
            <person name="Rodriguez-Kessler M."/>
            <person name="Delgado-Sanchez P."/>
        </authorList>
    </citation>
    <scope>NUCLEOTIDE SEQUENCE</scope>
    <source>
        <tissue evidence="1">Cladode</tissue>
    </source>
</reference>
<name>A0A7C9EUP4_OPUST</name>
<proteinExistence type="predicted"/>
<dbReference type="EMBL" id="GISG01284123">
    <property type="protein sequence ID" value="MBA4679661.1"/>
    <property type="molecule type" value="Transcribed_RNA"/>
</dbReference>
<protein>
    <submittedName>
        <fullName evidence="1">Uncharacterized protein</fullName>
    </submittedName>
</protein>
<sequence length="131" mass="15183">MTKDDPVNTQIDKHLCAHFTSKGTTLAYPAILRSHVEVRPQQAFYKGKKHKWRADHNLHFIFRRNFSSIQYRYKLLHFLSGSIAFPIAADEEFPGHCFAEGGEREREAVEVVDARKCLWLCAFSVYVEVVL</sequence>
<organism evidence="1">
    <name type="scientific">Opuntia streptacantha</name>
    <name type="common">Prickly pear cactus</name>
    <name type="synonym">Opuntia cardona</name>
    <dbReference type="NCBI Taxonomy" id="393608"/>
    <lineage>
        <taxon>Eukaryota</taxon>
        <taxon>Viridiplantae</taxon>
        <taxon>Streptophyta</taxon>
        <taxon>Embryophyta</taxon>
        <taxon>Tracheophyta</taxon>
        <taxon>Spermatophyta</taxon>
        <taxon>Magnoliopsida</taxon>
        <taxon>eudicotyledons</taxon>
        <taxon>Gunneridae</taxon>
        <taxon>Pentapetalae</taxon>
        <taxon>Caryophyllales</taxon>
        <taxon>Cactineae</taxon>
        <taxon>Cactaceae</taxon>
        <taxon>Opuntioideae</taxon>
        <taxon>Opuntia</taxon>
    </lineage>
</organism>
<reference evidence="1" key="1">
    <citation type="journal article" date="2013" name="J. Plant Res.">
        <title>Effect of fungi and light on seed germination of three Opuntia species from semiarid lands of central Mexico.</title>
        <authorList>
            <person name="Delgado-Sanchez P."/>
            <person name="Jimenez-Bremont J.F."/>
            <person name="Guerrero-Gonzalez Mde L."/>
            <person name="Flores J."/>
        </authorList>
    </citation>
    <scope>NUCLEOTIDE SEQUENCE</scope>
    <source>
        <tissue evidence="1">Cladode</tissue>
    </source>
</reference>